<evidence type="ECO:0000313" key="1">
    <source>
        <dbReference type="Proteomes" id="UP000887574"/>
    </source>
</evidence>
<keyword evidence="1" id="KW-1185">Reference proteome</keyword>
<dbReference type="AlphaFoldDB" id="A0A915CSR4"/>
<accession>A0A915CSR4</accession>
<sequence length="122" mass="14011">MEIDSVYEQAVSQNVINPLMAYKNESSNMFDHLLETITKRARSSLVGLDPETVTIQAVETYSKRFIKFFKERIFPCQPNEKPSIDRTISPDGFNFDVLMADLPKCHTIHIDLNMSPDQRLTS</sequence>
<dbReference type="WBParaSite" id="jg11731">
    <property type="protein sequence ID" value="jg11731"/>
    <property type="gene ID" value="jg11731"/>
</dbReference>
<dbReference type="Proteomes" id="UP000887574">
    <property type="component" value="Unplaced"/>
</dbReference>
<evidence type="ECO:0000313" key="2">
    <source>
        <dbReference type="WBParaSite" id="jg11731"/>
    </source>
</evidence>
<name>A0A915CSR4_9BILA</name>
<proteinExistence type="predicted"/>
<protein>
    <submittedName>
        <fullName evidence="2">Uncharacterized protein</fullName>
    </submittedName>
</protein>
<reference evidence="2" key="1">
    <citation type="submission" date="2022-11" db="UniProtKB">
        <authorList>
            <consortium name="WormBaseParasite"/>
        </authorList>
    </citation>
    <scope>IDENTIFICATION</scope>
</reference>
<organism evidence="1 2">
    <name type="scientific">Ditylenchus dipsaci</name>
    <dbReference type="NCBI Taxonomy" id="166011"/>
    <lineage>
        <taxon>Eukaryota</taxon>
        <taxon>Metazoa</taxon>
        <taxon>Ecdysozoa</taxon>
        <taxon>Nematoda</taxon>
        <taxon>Chromadorea</taxon>
        <taxon>Rhabditida</taxon>
        <taxon>Tylenchina</taxon>
        <taxon>Tylenchomorpha</taxon>
        <taxon>Sphaerularioidea</taxon>
        <taxon>Anguinidae</taxon>
        <taxon>Anguininae</taxon>
        <taxon>Ditylenchus</taxon>
    </lineage>
</organism>